<dbReference type="Pfam" id="PF01565">
    <property type="entry name" value="FAD_binding_4"/>
    <property type="match status" value="1"/>
</dbReference>
<dbReference type="KEGG" id="halt:IM660_17920"/>
<dbReference type="InterPro" id="IPR036318">
    <property type="entry name" value="FAD-bd_PCMH-like_sf"/>
</dbReference>
<keyword evidence="8" id="KW-1185">Reference proteome</keyword>
<dbReference type="Proteomes" id="UP000593758">
    <property type="component" value="Chromosome"/>
</dbReference>
<dbReference type="SUPFAM" id="SSF56176">
    <property type="entry name" value="FAD-binding/transporter-associated domain-like"/>
    <property type="match status" value="1"/>
</dbReference>
<keyword evidence="5" id="KW-0560">Oxidoreductase</keyword>
<dbReference type="GO" id="GO:0071949">
    <property type="term" value="F:FAD binding"/>
    <property type="evidence" value="ECO:0007669"/>
    <property type="project" value="InterPro"/>
</dbReference>
<protein>
    <submittedName>
        <fullName evidence="7">FAD-binding oxidoreductase</fullName>
    </submittedName>
</protein>
<dbReference type="Gene3D" id="3.40.462.20">
    <property type="match status" value="1"/>
</dbReference>
<accession>A0A7M1SUK6</accession>
<evidence type="ECO:0000256" key="5">
    <source>
        <dbReference type="ARBA" id="ARBA00023002"/>
    </source>
</evidence>
<dbReference type="PROSITE" id="PS51387">
    <property type="entry name" value="FAD_PCMH"/>
    <property type="match status" value="1"/>
</dbReference>
<evidence type="ECO:0000259" key="6">
    <source>
        <dbReference type="PROSITE" id="PS51387"/>
    </source>
</evidence>
<proteinExistence type="inferred from homology"/>
<dbReference type="InterPro" id="IPR016167">
    <property type="entry name" value="FAD-bd_PCMH_sub1"/>
</dbReference>
<dbReference type="GO" id="GO:0016491">
    <property type="term" value="F:oxidoreductase activity"/>
    <property type="evidence" value="ECO:0007669"/>
    <property type="project" value="UniProtKB-KW"/>
</dbReference>
<comment type="similarity">
    <text evidence="2">Belongs to the oxygen-dependent FAD-linked oxidoreductase family.</text>
</comment>
<dbReference type="InterPro" id="IPR016166">
    <property type="entry name" value="FAD-bd_PCMH"/>
</dbReference>
<dbReference type="InterPro" id="IPR006094">
    <property type="entry name" value="Oxid_FAD_bind_N"/>
</dbReference>
<evidence type="ECO:0000256" key="1">
    <source>
        <dbReference type="ARBA" id="ARBA00001974"/>
    </source>
</evidence>
<dbReference type="EMBL" id="CP063169">
    <property type="protein sequence ID" value="QOR70442.1"/>
    <property type="molecule type" value="Genomic_DNA"/>
</dbReference>
<dbReference type="AlphaFoldDB" id="A0A7M1SUK6"/>
<comment type="cofactor">
    <cofactor evidence="1">
        <name>FAD</name>
        <dbReference type="ChEBI" id="CHEBI:57692"/>
    </cofactor>
</comment>
<evidence type="ECO:0000313" key="8">
    <source>
        <dbReference type="Proteomes" id="UP000593758"/>
    </source>
</evidence>
<dbReference type="Gene3D" id="3.30.43.10">
    <property type="entry name" value="Uridine Diphospho-n-acetylenolpyruvylglucosamine Reductase, domain 2"/>
    <property type="match status" value="1"/>
</dbReference>
<name>A0A7M1SUK6_9MICO</name>
<keyword evidence="3" id="KW-0285">Flavoprotein</keyword>
<dbReference type="PANTHER" id="PTHR42973:SF39">
    <property type="entry name" value="FAD-BINDING PCMH-TYPE DOMAIN-CONTAINING PROTEIN"/>
    <property type="match status" value="1"/>
</dbReference>
<feature type="domain" description="FAD-binding PCMH-type" evidence="6">
    <location>
        <begin position="30"/>
        <end position="196"/>
    </location>
</feature>
<dbReference type="InterPro" id="IPR006093">
    <property type="entry name" value="Oxy_OxRdtase_FAD_BS"/>
</dbReference>
<evidence type="ECO:0000256" key="3">
    <source>
        <dbReference type="ARBA" id="ARBA00022630"/>
    </source>
</evidence>
<dbReference type="RefSeq" id="WP_193497123.1">
    <property type="nucleotide sequence ID" value="NZ_CP063169.1"/>
</dbReference>
<evidence type="ECO:0000313" key="7">
    <source>
        <dbReference type="EMBL" id="QOR70442.1"/>
    </source>
</evidence>
<dbReference type="Gene3D" id="3.30.465.10">
    <property type="match status" value="1"/>
</dbReference>
<keyword evidence="4" id="KW-0274">FAD</keyword>
<organism evidence="7 8">
    <name type="scientific">Ruania alkalisoli</name>
    <dbReference type="NCBI Taxonomy" id="2779775"/>
    <lineage>
        <taxon>Bacteria</taxon>
        <taxon>Bacillati</taxon>
        <taxon>Actinomycetota</taxon>
        <taxon>Actinomycetes</taxon>
        <taxon>Micrococcales</taxon>
        <taxon>Ruaniaceae</taxon>
        <taxon>Ruania</taxon>
    </lineage>
</organism>
<sequence>MPLADLPDHVSPFAHVPGTSEYDGGAHLFRAPATPEVVLRPRTTEEVAAAVRACTSAGLRIQVRSGGHGSAPCPDGALIDLSGLDGVTVAGSTAEIGVGAVWAEVAAALAPHGLVVTSGDTGSVGVGGLVLGGGIGWLVRTHGLTIDSLRGIELVTADGRIRMVDAQDDPELFWALRGGGGNFGVVTRIWIEAAPAPDLVRVELGYEPSATRSLMEAWWQVMAEAPDTVNSTLAVMPDISPQFPAGGLVDLVLDGTVGEAREVVAPLLAVEGLRSERIESCHYSDLLGPTPPEDIPVTFVGGNRVLPDLTSEALDQLAALAAGQAPTMLLLRGLGGAFGRVRAEETAFAHRDARVLAVANALLPADAPEEAIAAAREAQAGVFGHAGIYGNFSLDRGPDVTAAMYPPTTLERLRAVKERVDPDGIFAAAHALY</sequence>
<evidence type="ECO:0000256" key="2">
    <source>
        <dbReference type="ARBA" id="ARBA00005466"/>
    </source>
</evidence>
<dbReference type="PROSITE" id="PS00862">
    <property type="entry name" value="OX2_COVAL_FAD"/>
    <property type="match status" value="1"/>
</dbReference>
<gene>
    <name evidence="7" type="ORF">IM660_17920</name>
</gene>
<evidence type="ECO:0000256" key="4">
    <source>
        <dbReference type="ARBA" id="ARBA00022827"/>
    </source>
</evidence>
<reference evidence="7 8" key="1">
    <citation type="submission" date="2020-10" db="EMBL/GenBank/DDBJ databases">
        <title>Haloactinobacterium sp. RN3S43, a bacterium isolated from saline soil.</title>
        <authorList>
            <person name="Sun J.-Q."/>
        </authorList>
    </citation>
    <scope>NUCLEOTIDE SEQUENCE [LARGE SCALE GENOMIC DNA]</scope>
    <source>
        <strain evidence="7 8">RN3S43</strain>
    </source>
</reference>
<dbReference type="InterPro" id="IPR050416">
    <property type="entry name" value="FAD-linked_Oxidoreductase"/>
</dbReference>
<dbReference type="PANTHER" id="PTHR42973">
    <property type="entry name" value="BINDING OXIDOREDUCTASE, PUTATIVE (AFU_ORTHOLOGUE AFUA_1G17690)-RELATED"/>
    <property type="match status" value="1"/>
</dbReference>
<dbReference type="InterPro" id="IPR016169">
    <property type="entry name" value="FAD-bd_PCMH_sub2"/>
</dbReference>